<gene>
    <name evidence="2" type="ORF">B0T11DRAFT_97388</name>
</gene>
<dbReference type="Proteomes" id="UP000813385">
    <property type="component" value="Unassembled WGS sequence"/>
</dbReference>
<sequence>MHPHWRGPWNAGSTRTAPTRHVNGRRRIRSSPLAGEAQEHRPSTSAGLAQGHLQVQVQGRHSAGRSPSSGTKTAGRCLATSQGLFRTSTRLGGAIFASIGHRSRPCGDRLRVPELRHRLAGVWAPHSRICWCFPARCRERASHTSRLTRCRTPFVRCFSCRFSCGAPSTGALDYEVRVLDPRACVLWERVIPPAPPGRWCRDRYLDMQCVVRGRGSAGVYLAQLSTASSCRFSSLLTTPVTESHLLQTRSPVFSCSYSRAPTALIRPPATDSRSYGHQRLLSSAHLLIFNI</sequence>
<keyword evidence="3" id="KW-1185">Reference proteome</keyword>
<evidence type="ECO:0000313" key="2">
    <source>
        <dbReference type="EMBL" id="KAH7357882.1"/>
    </source>
</evidence>
<accession>A0A8K0TA76</accession>
<feature type="compositionally biased region" description="Polar residues" evidence="1">
    <location>
        <begin position="43"/>
        <end position="72"/>
    </location>
</feature>
<dbReference type="AlphaFoldDB" id="A0A8K0TA76"/>
<feature type="region of interest" description="Disordered" evidence="1">
    <location>
        <begin position="1"/>
        <end position="75"/>
    </location>
</feature>
<reference evidence="2" key="1">
    <citation type="journal article" date="2021" name="Nat. Commun.">
        <title>Genetic determinants of endophytism in the Arabidopsis root mycobiome.</title>
        <authorList>
            <person name="Mesny F."/>
            <person name="Miyauchi S."/>
            <person name="Thiergart T."/>
            <person name="Pickel B."/>
            <person name="Atanasova L."/>
            <person name="Karlsson M."/>
            <person name="Huettel B."/>
            <person name="Barry K.W."/>
            <person name="Haridas S."/>
            <person name="Chen C."/>
            <person name="Bauer D."/>
            <person name="Andreopoulos W."/>
            <person name="Pangilinan J."/>
            <person name="LaButti K."/>
            <person name="Riley R."/>
            <person name="Lipzen A."/>
            <person name="Clum A."/>
            <person name="Drula E."/>
            <person name="Henrissat B."/>
            <person name="Kohler A."/>
            <person name="Grigoriev I.V."/>
            <person name="Martin F.M."/>
            <person name="Hacquard S."/>
        </authorList>
    </citation>
    <scope>NUCLEOTIDE SEQUENCE</scope>
    <source>
        <strain evidence="2">MPI-CAGE-AT-0016</strain>
    </source>
</reference>
<proteinExistence type="predicted"/>
<organism evidence="2 3">
    <name type="scientific">Plectosphaerella cucumerina</name>
    <dbReference type="NCBI Taxonomy" id="40658"/>
    <lineage>
        <taxon>Eukaryota</taxon>
        <taxon>Fungi</taxon>
        <taxon>Dikarya</taxon>
        <taxon>Ascomycota</taxon>
        <taxon>Pezizomycotina</taxon>
        <taxon>Sordariomycetes</taxon>
        <taxon>Hypocreomycetidae</taxon>
        <taxon>Glomerellales</taxon>
        <taxon>Plectosphaerellaceae</taxon>
        <taxon>Plectosphaerella</taxon>
    </lineage>
</organism>
<name>A0A8K0TA76_9PEZI</name>
<protein>
    <submittedName>
        <fullName evidence="2">Uncharacterized protein</fullName>
    </submittedName>
</protein>
<evidence type="ECO:0000256" key="1">
    <source>
        <dbReference type="SAM" id="MobiDB-lite"/>
    </source>
</evidence>
<evidence type="ECO:0000313" key="3">
    <source>
        <dbReference type="Proteomes" id="UP000813385"/>
    </source>
</evidence>
<dbReference type="EMBL" id="JAGPXD010000004">
    <property type="protein sequence ID" value="KAH7357882.1"/>
    <property type="molecule type" value="Genomic_DNA"/>
</dbReference>
<comment type="caution">
    <text evidence="2">The sequence shown here is derived from an EMBL/GenBank/DDBJ whole genome shotgun (WGS) entry which is preliminary data.</text>
</comment>